<feature type="compositionally biased region" description="Low complexity" evidence="1">
    <location>
        <begin position="90"/>
        <end position="100"/>
    </location>
</feature>
<evidence type="ECO:0000256" key="1">
    <source>
        <dbReference type="SAM" id="MobiDB-lite"/>
    </source>
</evidence>
<sequence>MTCCRGCIVKTDAFIAALLSVAVLGISSFVLISSVVTPTETSDTSSDTKPDSISGNTASYILPPHNSTNQSLLDSTTEEGSSWISPGERNLSTNSTSTPTSPLPPNQSFLPTTTRNGRETESTSTTPKPTSSSSWNVFLHHEFWKGKSDTYIMLMQGSSGTGIFAAILQLGFSWLLICGSTKDLKDRTKLWNLSSFIVLILVVVIILVPLSYNSGTNQFKGASAFGRQVWRRIKSVPQQFSVGTLNIIVDSFSNFLVTDIALFYYVMGVDAFILMCFLILPFLCCIFYPCRKCCCKKKKEKTDSDLLLFGNSGDTF</sequence>
<name>A0ABP1Q4B4_9HEXA</name>
<feature type="transmembrane region" description="Helical" evidence="2">
    <location>
        <begin position="190"/>
        <end position="212"/>
    </location>
</feature>
<feature type="compositionally biased region" description="Low complexity" evidence="1">
    <location>
        <begin position="37"/>
        <end position="54"/>
    </location>
</feature>
<organism evidence="3 4">
    <name type="scientific">Orchesella dallaii</name>
    <dbReference type="NCBI Taxonomy" id="48710"/>
    <lineage>
        <taxon>Eukaryota</taxon>
        <taxon>Metazoa</taxon>
        <taxon>Ecdysozoa</taxon>
        <taxon>Arthropoda</taxon>
        <taxon>Hexapoda</taxon>
        <taxon>Collembola</taxon>
        <taxon>Entomobryomorpha</taxon>
        <taxon>Entomobryoidea</taxon>
        <taxon>Orchesellidae</taxon>
        <taxon>Orchesellinae</taxon>
        <taxon>Orchesella</taxon>
    </lineage>
</organism>
<protein>
    <submittedName>
        <fullName evidence="3">Uncharacterized protein</fullName>
    </submittedName>
</protein>
<gene>
    <name evidence="3" type="ORF">ODALV1_LOCUS7113</name>
</gene>
<feature type="compositionally biased region" description="Low complexity" evidence="1">
    <location>
        <begin position="122"/>
        <end position="133"/>
    </location>
</feature>
<dbReference type="EMBL" id="CAXLJM020000023">
    <property type="protein sequence ID" value="CAL8088627.1"/>
    <property type="molecule type" value="Genomic_DNA"/>
</dbReference>
<reference evidence="3 4" key="1">
    <citation type="submission" date="2024-08" db="EMBL/GenBank/DDBJ databases">
        <authorList>
            <person name="Cucini C."/>
            <person name="Frati F."/>
        </authorList>
    </citation>
    <scope>NUCLEOTIDE SEQUENCE [LARGE SCALE GENOMIC DNA]</scope>
</reference>
<feature type="compositionally biased region" description="Polar residues" evidence="1">
    <location>
        <begin position="55"/>
        <end position="84"/>
    </location>
</feature>
<keyword evidence="4" id="KW-1185">Reference proteome</keyword>
<comment type="caution">
    <text evidence="3">The sequence shown here is derived from an EMBL/GenBank/DDBJ whole genome shotgun (WGS) entry which is preliminary data.</text>
</comment>
<keyword evidence="2" id="KW-1133">Transmembrane helix</keyword>
<accession>A0ABP1Q4B4</accession>
<dbReference type="Proteomes" id="UP001642540">
    <property type="component" value="Unassembled WGS sequence"/>
</dbReference>
<feature type="region of interest" description="Disordered" evidence="1">
    <location>
        <begin position="37"/>
        <end position="133"/>
    </location>
</feature>
<feature type="transmembrane region" description="Helical" evidence="2">
    <location>
        <begin position="12"/>
        <end position="36"/>
    </location>
</feature>
<feature type="transmembrane region" description="Helical" evidence="2">
    <location>
        <begin position="151"/>
        <end position="178"/>
    </location>
</feature>
<keyword evidence="2" id="KW-0812">Transmembrane</keyword>
<proteinExistence type="predicted"/>
<feature type="transmembrane region" description="Helical" evidence="2">
    <location>
        <begin position="262"/>
        <end position="288"/>
    </location>
</feature>
<evidence type="ECO:0000256" key="2">
    <source>
        <dbReference type="SAM" id="Phobius"/>
    </source>
</evidence>
<keyword evidence="2" id="KW-0472">Membrane</keyword>
<evidence type="ECO:0000313" key="4">
    <source>
        <dbReference type="Proteomes" id="UP001642540"/>
    </source>
</evidence>
<evidence type="ECO:0000313" key="3">
    <source>
        <dbReference type="EMBL" id="CAL8088627.1"/>
    </source>
</evidence>